<evidence type="ECO:0000256" key="10">
    <source>
        <dbReference type="ARBA" id="ARBA00023004"/>
    </source>
</evidence>
<dbReference type="Gene3D" id="3.80.30.20">
    <property type="entry name" value="tm_1862 like domain"/>
    <property type="match status" value="1"/>
</dbReference>
<evidence type="ECO:0000313" key="19">
    <source>
        <dbReference type="EMBL" id="MCP3427931.1"/>
    </source>
</evidence>
<organism evidence="19 20">
    <name type="scientific">Opacimonas viscosa</name>
    <dbReference type="NCBI Taxonomy" id="2961944"/>
    <lineage>
        <taxon>Bacteria</taxon>
        <taxon>Pseudomonadati</taxon>
        <taxon>Pseudomonadota</taxon>
        <taxon>Gammaproteobacteria</taxon>
        <taxon>Alteromonadales</taxon>
        <taxon>Alteromonadaceae</taxon>
        <taxon>Opacimonas</taxon>
    </lineage>
</organism>
<evidence type="ECO:0000256" key="17">
    <source>
        <dbReference type="PIRSR" id="PIRSR000167-2"/>
    </source>
</evidence>
<dbReference type="SFLD" id="SFLDG01065">
    <property type="entry name" value="anaerobic_coproporphyrinogen-I"/>
    <property type="match status" value="1"/>
</dbReference>
<name>A0AA42BP02_9ALTE</name>
<dbReference type="InterPro" id="IPR023404">
    <property type="entry name" value="rSAM_horseshoe"/>
</dbReference>
<feature type="binding site" evidence="16">
    <location>
        <position position="240"/>
    </location>
    <ligand>
        <name>S-adenosyl-L-methionine</name>
        <dbReference type="ChEBI" id="CHEBI:59789"/>
        <label>2</label>
    </ligand>
</feature>
<dbReference type="SUPFAM" id="SSF102114">
    <property type="entry name" value="Radical SAM enzymes"/>
    <property type="match status" value="1"/>
</dbReference>
<dbReference type="FunFam" id="1.10.10.920:FF:000001">
    <property type="entry name" value="Coproporphyrinogen-III oxidase"/>
    <property type="match status" value="1"/>
</dbReference>
<dbReference type="SFLD" id="SFLDF00277">
    <property type="entry name" value="oxygen-independent_coproporphy"/>
    <property type="match status" value="1"/>
</dbReference>
<evidence type="ECO:0000256" key="14">
    <source>
        <dbReference type="ARBA" id="ARBA00048321"/>
    </source>
</evidence>
<dbReference type="InterPro" id="IPR006638">
    <property type="entry name" value="Elp3/MiaA/NifB-like_rSAM"/>
</dbReference>
<feature type="binding site" evidence="16">
    <location>
        <position position="53"/>
    </location>
    <ligand>
        <name>S-adenosyl-L-methionine</name>
        <dbReference type="ChEBI" id="CHEBI:59789"/>
        <label>1</label>
    </ligand>
</feature>
<feature type="binding site" evidence="16">
    <location>
        <position position="142"/>
    </location>
    <ligand>
        <name>S-adenosyl-L-methionine</name>
        <dbReference type="ChEBI" id="CHEBI:59789"/>
        <label>1</label>
    </ligand>
</feature>
<evidence type="ECO:0000256" key="16">
    <source>
        <dbReference type="PIRSR" id="PIRSR000167-1"/>
    </source>
</evidence>
<dbReference type="GO" id="GO:0051539">
    <property type="term" value="F:4 iron, 4 sulfur cluster binding"/>
    <property type="evidence" value="ECO:0007669"/>
    <property type="project" value="UniProtKB-KW"/>
</dbReference>
<evidence type="ECO:0000256" key="3">
    <source>
        <dbReference type="ARBA" id="ARBA00005493"/>
    </source>
</evidence>
<feature type="binding site" evidence="16">
    <location>
        <position position="181"/>
    </location>
    <ligand>
        <name>S-adenosyl-L-methionine</name>
        <dbReference type="ChEBI" id="CHEBI:59789"/>
        <label>2</label>
    </ligand>
</feature>
<evidence type="ECO:0000256" key="15">
    <source>
        <dbReference type="PIRNR" id="PIRNR000167"/>
    </source>
</evidence>
<dbReference type="Gene3D" id="1.10.10.920">
    <property type="match status" value="1"/>
</dbReference>
<dbReference type="InterPro" id="IPR058240">
    <property type="entry name" value="rSAM_sf"/>
</dbReference>
<evidence type="ECO:0000256" key="8">
    <source>
        <dbReference type="ARBA" id="ARBA00022723"/>
    </source>
</evidence>
<dbReference type="GO" id="GO:0006782">
    <property type="term" value="P:protoporphyrinogen IX biosynthetic process"/>
    <property type="evidence" value="ECO:0007669"/>
    <property type="project" value="TreeGrafter"/>
</dbReference>
<feature type="binding site" evidence="16">
    <location>
        <begin position="65"/>
        <end position="67"/>
    </location>
    <ligand>
        <name>S-adenosyl-L-methionine</name>
        <dbReference type="ChEBI" id="CHEBI:59789"/>
        <label>2</label>
    </ligand>
</feature>
<evidence type="ECO:0000256" key="7">
    <source>
        <dbReference type="ARBA" id="ARBA00022691"/>
    </source>
</evidence>
<evidence type="ECO:0000256" key="4">
    <source>
        <dbReference type="ARBA" id="ARBA00011245"/>
    </source>
</evidence>
<keyword evidence="7 15" id="KW-0949">S-adenosyl-L-methionine</keyword>
<feature type="binding site" evidence="16">
    <location>
        <position position="169"/>
    </location>
    <ligand>
        <name>S-adenosyl-L-methionine</name>
        <dbReference type="ChEBI" id="CHEBI:59789"/>
        <label>2</label>
    </ligand>
</feature>
<feature type="binding site" evidence="17">
    <location>
        <position position="66"/>
    </location>
    <ligand>
        <name>[4Fe-4S] cluster</name>
        <dbReference type="ChEBI" id="CHEBI:49883"/>
        <note>4Fe-4S-S-AdoMet</note>
    </ligand>
</feature>
<gene>
    <name evidence="19" type="primary">hemN</name>
    <name evidence="19" type="ORF">NLF92_03105</name>
</gene>
<dbReference type="SFLD" id="SFLDS00029">
    <property type="entry name" value="Radical_SAM"/>
    <property type="match status" value="1"/>
</dbReference>
<keyword evidence="5 15" id="KW-0004">4Fe-4S</keyword>
<dbReference type="SMART" id="SM00729">
    <property type="entry name" value="Elp3"/>
    <property type="match status" value="1"/>
</dbReference>
<dbReference type="Pfam" id="PF04055">
    <property type="entry name" value="Radical_SAM"/>
    <property type="match status" value="1"/>
</dbReference>
<sequence>MSISLSPALVSKYNSQGPRYTSYPTALEFTPNNSPTALADAFATATTDAFALYVHIPFCHALCYYCGCNKIVTRHQDKADRYLDFLALEMQATQDFMTCKTVEQCHLGGGTPTFLTIGQMTRLVALLKQHYQFSPSCEWSIEIDPRSVDQAYLTALKALGFSRISLGVQDIDNAVQISINRVQSTAHVAELIRHAQKIGFRSVNIDLIYGLPKQTPETFKQTLNAVTTFAPERISLFSYAHLPTRFAAQRKIKDTWLPTPDQKIALMTMAHQYLQAAGYHMIGMDHFAKSHDTLAIAQANKVLHRNFQGYTTHQHLDMLGLGVSAISFIGDRYLQNTKTLKAYYAALSAEQLAVEKTLSLHKDDHIRRAVIMGLMCNLQVDKQAVEQSFGIDFTTYFAEAETLLSPFIKDGLLTLDARWIKVHPAARLLIRSIAMCFDAYIGLHKNQQRFSRVI</sequence>
<evidence type="ECO:0000256" key="5">
    <source>
        <dbReference type="ARBA" id="ARBA00022485"/>
    </source>
</evidence>
<keyword evidence="6 15" id="KW-0963">Cytoplasm</keyword>
<comment type="function">
    <text evidence="13">Involved in the heme biosynthesis. Catalyzes the anaerobic oxidative decarboxylation of propionate groups of rings A and B of coproporphyrinogen III to yield the vinyl groups in protoporphyrinogen IX.</text>
</comment>
<feature type="binding site" evidence="17">
    <location>
        <position position="63"/>
    </location>
    <ligand>
        <name>[4Fe-4S] cluster</name>
        <dbReference type="ChEBI" id="CHEBI:49883"/>
        <note>4Fe-4S-S-AdoMet</note>
    </ligand>
</feature>
<comment type="cofactor">
    <cofactor evidence="15 17">
        <name>[4Fe-4S] cluster</name>
        <dbReference type="ChEBI" id="CHEBI:49883"/>
    </cofactor>
    <text evidence="15 17">Binds 1 [4Fe-4S] cluster. The cluster is coordinated with 3 cysteines and an exchangeable S-adenosyl-L-methionine.</text>
</comment>
<dbReference type="CDD" id="cd01335">
    <property type="entry name" value="Radical_SAM"/>
    <property type="match status" value="1"/>
</dbReference>
<dbReference type="NCBIfam" id="TIGR00538">
    <property type="entry name" value="hemN"/>
    <property type="match status" value="1"/>
</dbReference>
<dbReference type="GO" id="GO:0046872">
    <property type="term" value="F:metal ion binding"/>
    <property type="evidence" value="ECO:0007669"/>
    <property type="project" value="UniProtKB-KW"/>
</dbReference>
<keyword evidence="11 15" id="KW-0411">Iron-sulfur</keyword>
<comment type="caution">
    <text evidence="19">The sequence shown here is derived from an EMBL/GenBank/DDBJ whole genome shotgun (WGS) entry which is preliminary data.</text>
</comment>
<evidence type="ECO:0000256" key="2">
    <source>
        <dbReference type="ARBA" id="ARBA00004785"/>
    </source>
</evidence>
<dbReference type="PANTHER" id="PTHR13932:SF6">
    <property type="entry name" value="OXYGEN-INDEPENDENT COPROPORPHYRINOGEN III OXIDASE"/>
    <property type="match status" value="1"/>
</dbReference>
<feature type="domain" description="Radical SAM core" evidence="18">
    <location>
        <begin position="44"/>
        <end position="277"/>
    </location>
</feature>
<comment type="subcellular location">
    <subcellularLocation>
        <location evidence="1 15">Cytoplasm</location>
    </subcellularLocation>
</comment>
<feature type="binding site" evidence="16">
    <location>
        <begin position="110"/>
        <end position="111"/>
    </location>
    <ligand>
        <name>S-adenosyl-L-methionine</name>
        <dbReference type="ChEBI" id="CHEBI:59789"/>
        <label>2</label>
    </ligand>
</feature>
<dbReference type="GO" id="GO:0005737">
    <property type="term" value="C:cytoplasm"/>
    <property type="evidence" value="ECO:0007669"/>
    <property type="project" value="UniProtKB-SubCell"/>
</dbReference>
<evidence type="ECO:0000256" key="11">
    <source>
        <dbReference type="ARBA" id="ARBA00023014"/>
    </source>
</evidence>
<evidence type="ECO:0000256" key="6">
    <source>
        <dbReference type="ARBA" id="ARBA00022490"/>
    </source>
</evidence>
<evidence type="ECO:0000313" key="20">
    <source>
        <dbReference type="Proteomes" id="UP001165413"/>
    </source>
</evidence>
<dbReference type="InterPro" id="IPR007197">
    <property type="entry name" value="rSAM"/>
</dbReference>
<proteinExistence type="inferred from homology"/>
<keyword evidence="9 15" id="KW-0560">Oxidoreductase</keyword>
<keyword evidence="20" id="KW-1185">Reference proteome</keyword>
<comment type="catalytic activity">
    <reaction evidence="14 15">
        <text>coproporphyrinogen III + 2 S-adenosyl-L-methionine = protoporphyrinogen IX + 2 5'-deoxyadenosine + 2 L-methionine + 2 CO2</text>
        <dbReference type="Rhea" id="RHEA:15425"/>
        <dbReference type="ChEBI" id="CHEBI:16526"/>
        <dbReference type="ChEBI" id="CHEBI:17319"/>
        <dbReference type="ChEBI" id="CHEBI:57307"/>
        <dbReference type="ChEBI" id="CHEBI:57309"/>
        <dbReference type="ChEBI" id="CHEBI:57844"/>
        <dbReference type="ChEBI" id="CHEBI:59789"/>
        <dbReference type="EC" id="1.3.98.3"/>
    </reaction>
</comment>
<feature type="binding site" evidence="16">
    <location>
        <position position="109"/>
    </location>
    <ligand>
        <name>S-adenosyl-L-methionine</name>
        <dbReference type="ChEBI" id="CHEBI:59789"/>
        <label>1</label>
    </ligand>
</feature>
<feature type="binding site" evidence="17">
    <location>
        <position position="59"/>
    </location>
    <ligand>
        <name>[4Fe-4S] cluster</name>
        <dbReference type="ChEBI" id="CHEBI:49883"/>
        <note>4Fe-4S-S-AdoMet</note>
    </ligand>
</feature>
<reference evidence="19" key="1">
    <citation type="submission" date="2022-07" db="EMBL/GenBank/DDBJ databases">
        <title>Characterization of the Novel Bacterium Alteromonas immobilis LMIT006 and Alteromonas gregis LMIT007.</title>
        <authorList>
            <person name="Lin X."/>
        </authorList>
    </citation>
    <scope>NUCLEOTIDE SEQUENCE</scope>
    <source>
        <strain evidence="19">LMIT007</strain>
    </source>
</reference>
<dbReference type="EMBL" id="JANATA010000003">
    <property type="protein sequence ID" value="MCP3427931.1"/>
    <property type="molecule type" value="Genomic_DNA"/>
</dbReference>
<feature type="binding site" evidence="16">
    <location>
        <position position="326"/>
    </location>
    <ligand>
        <name>S-adenosyl-L-methionine</name>
        <dbReference type="ChEBI" id="CHEBI:59789"/>
        <label>1</label>
    </ligand>
</feature>
<dbReference type="Pfam" id="PF06969">
    <property type="entry name" value="HemN_C"/>
    <property type="match status" value="1"/>
</dbReference>
<dbReference type="InterPro" id="IPR004558">
    <property type="entry name" value="Coprogen_oxidase_HemN"/>
</dbReference>
<evidence type="ECO:0000256" key="1">
    <source>
        <dbReference type="ARBA" id="ARBA00004496"/>
    </source>
</evidence>
<protein>
    <recommendedName>
        <fullName evidence="15">Coproporphyrinogen-III oxidase</fullName>
        <ecNumber evidence="15">1.3.98.3</ecNumber>
    </recommendedName>
</protein>
<keyword evidence="12 15" id="KW-0627">Porphyrin biosynthesis</keyword>
<dbReference type="PANTHER" id="PTHR13932">
    <property type="entry name" value="COPROPORPHYRINIGEN III OXIDASE"/>
    <property type="match status" value="1"/>
</dbReference>
<keyword evidence="8 15" id="KW-0479">Metal-binding</keyword>
<evidence type="ECO:0000256" key="12">
    <source>
        <dbReference type="ARBA" id="ARBA00023244"/>
    </source>
</evidence>
<evidence type="ECO:0000256" key="13">
    <source>
        <dbReference type="ARBA" id="ARBA00024295"/>
    </source>
</evidence>
<dbReference type="InterPro" id="IPR010723">
    <property type="entry name" value="HemN_C"/>
</dbReference>
<dbReference type="PROSITE" id="PS51918">
    <property type="entry name" value="RADICAL_SAM"/>
    <property type="match status" value="1"/>
</dbReference>
<accession>A0AA42BP02</accession>
<evidence type="ECO:0000256" key="9">
    <source>
        <dbReference type="ARBA" id="ARBA00023002"/>
    </source>
</evidence>
<dbReference type="InterPro" id="IPR034505">
    <property type="entry name" value="Coproporphyrinogen-III_oxidase"/>
</dbReference>
<comment type="pathway">
    <text evidence="2 15">Porphyrin-containing compound metabolism; protoporphyrin-IX biosynthesis; protoporphyrinogen-IX from coproporphyrinogen-III (AdoMet route): step 1/1.</text>
</comment>
<dbReference type="Proteomes" id="UP001165413">
    <property type="component" value="Unassembled WGS sequence"/>
</dbReference>
<comment type="similarity">
    <text evidence="3 15">Belongs to the anaerobic coproporphyrinogen-III oxidase family.</text>
</comment>
<keyword evidence="10 15" id="KW-0408">Iron</keyword>
<dbReference type="RefSeq" id="WP_254098776.1">
    <property type="nucleotide sequence ID" value="NZ_JANATA010000003.1"/>
</dbReference>
<comment type="subunit">
    <text evidence="4">Monomer.</text>
</comment>
<evidence type="ECO:0000259" key="18">
    <source>
        <dbReference type="PROSITE" id="PS51918"/>
    </source>
</evidence>
<dbReference type="GO" id="GO:0051989">
    <property type="term" value="F:coproporphyrinogen dehydrogenase activity"/>
    <property type="evidence" value="ECO:0007669"/>
    <property type="project" value="UniProtKB-EC"/>
</dbReference>
<feature type="binding site" evidence="16">
    <location>
        <position position="206"/>
    </location>
    <ligand>
        <name>S-adenosyl-L-methionine</name>
        <dbReference type="ChEBI" id="CHEBI:59789"/>
        <label>2</label>
    </ligand>
</feature>
<dbReference type="AlphaFoldDB" id="A0AA42BP02"/>
<dbReference type="PIRSF" id="PIRSF000167">
    <property type="entry name" value="HemN"/>
    <property type="match status" value="1"/>
</dbReference>
<dbReference type="GO" id="GO:0004109">
    <property type="term" value="F:coproporphyrinogen oxidase activity"/>
    <property type="evidence" value="ECO:0007669"/>
    <property type="project" value="InterPro"/>
</dbReference>
<dbReference type="EC" id="1.3.98.3" evidence="15"/>